<proteinExistence type="predicted"/>
<feature type="chain" id="PRO_5020516106" description="Barwin domain-containing protein" evidence="2">
    <location>
        <begin position="37"/>
        <end position="323"/>
    </location>
</feature>
<organism evidence="3 4">
    <name type="scientific">Caulochytrium protostelioides</name>
    <dbReference type="NCBI Taxonomy" id="1555241"/>
    <lineage>
        <taxon>Eukaryota</taxon>
        <taxon>Fungi</taxon>
        <taxon>Fungi incertae sedis</taxon>
        <taxon>Chytridiomycota</taxon>
        <taxon>Chytridiomycota incertae sedis</taxon>
        <taxon>Chytridiomycetes</taxon>
        <taxon>Caulochytriales</taxon>
        <taxon>Caulochytriaceae</taxon>
        <taxon>Caulochytrium</taxon>
    </lineage>
</organism>
<sequence length="323" mass="32868">MSSPSSPSSPSLGAFMRTCLAPLAVAALLLASEVNAITGRCTYHDYEALQKEYTPSVFDNSPGWCGYRYSSMRLTHVMAMNGVTGLKCNTCYAVRDAVRADTPTQYILAIDQKGDPGLDIALTAFKQIFPNENPLDPQTCSWEEVDASNCFDICRGAAEECTQGVRNSLPAFLLGPAAGTGNLRYSSGLLATGTGVSPNTTAALQVPAVKVADPITTAVSATTATATSTAAQPAADTSAALAPSVVASTKQDVNAPGILVATDASNASSSSEGVVVANSGTSNTQATQAAQTGDIQSKSGAASRPPAGMAAAAFAVMVALAIL</sequence>
<dbReference type="Proteomes" id="UP000274922">
    <property type="component" value="Unassembled WGS sequence"/>
</dbReference>
<feature type="signal peptide" evidence="2">
    <location>
        <begin position="1"/>
        <end position="36"/>
    </location>
</feature>
<name>A0A4P9XEY7_9FUNG</name>
<accession>A0A4P9XEY7</accession>
<gene>
    <name evidence="3" type="ORF">CXG81DRAFT_16396</name>
</gene>
<reference evidence="4" key="1">
    <citation type="journal article" date="2018" name="Nat. Microbiol.">
        <title>Leveraging single-cell genomics to expand the fungal tree of life.</title>
        <authorList>
            <person name="Ahrendt S.R."/>
            <person name="Quandt C.A."/>
            <person name="Ciobanu D."/>
            <person name="Clum A."/>
            <person name="Salamov A."/>
            <person name="Andreopoulos B."/>
            <person name="Cheng J.F."/>
            <person name="Woyke T."/>
            <person name="Pelin A."/>
            <person name="Henrissat B."/>
            <person name="Reynolds N.K."/>
            <person name="Benny G.L."/>
            <person name="Smith M.E."/>
            <person name="James T.Y."/>
            <person name="Grigoriev I.V."/>
        </authorList>
    </citation>
    <scope>NUCLEOTIDE SEQUENCE [LARGE SCALE GENOMIC DNA]</scope>
    <source>
        <strain evidence="4">ATCC 52028</strain>
    </source>
</reference>
<evidence type="ECO:0000256" key="1">
    <source>
        <dbReference type="SAM" id="MobiDB-lite"/>
    </source>
</evidence>
<protein>
    <recommendedName>
        <fullName evidence="5">Barwin domain-containing protein</fullName>
    </recommendedName>
</protein>
<feature type="region of interest" description="Disordered" evidence="1">
    <location>
        <begin position="281"/>
        <end position="303"/>
    </location>
</feature>
<dbReference type="AlphaFoldDB" id="A0A4P9XEY7"/>
<dbReference type="InterPro" id="IPR036908">
    <property type="entry name" value="RlpA-like_sf"/>
</dbReference>
<evidence type="ECO:0000313" key="4">
    <source>
        <dbReference type="Proteomes" id="UP000274922"/>
    </source>
</evidence>
<keyword evidence="4" id="KW-1185">Reference proteome</keyword>
<evidence type="ECO:0008006" key="5">
    <source>
        <dbReference type="Google" id="ProtNLM"/>
    </source>
</evidence>
<dbReference type="Gene3D" id="2.40.40.10">
    <property type="entry name" value="RlpA-like domain"/>
    <property type="match status" value="1"/>
</dbReference>
<dbReference type="OrthoDB" id="5561496at2759"/>
<dbReference type="EMBL" id="ML014113">
    <property type="protein sequence ID" value="RKP04112.1"/>
    <property type="molecule type" value="Genomic_DNA"/>
</dbReference>
<evidence type="ECO:0000256" key="2">
    <source>
        <dbReference type="SAM" id="SignalP"/>
    </source>
</evidence>
<evidence type="ECO:0000313" key="3">
    <source>
        <dbReference type="EMBL" id="RKP04112.1"/>
    </source>
</evidence>
<keyword evidence="2" id="KW-0732">Signal</keyword>